<feature type="transmembrane region" description="Helical" evidence="6">
    <location>
        <begin position="240"/>
        <end position="258"/>
    </location>
</feature>
<proteinExistence type="predicted"/>
<dbReference type="PATRIC" id="fig|1637975.4.peg.1089"/>
<evidence type="ECO:0000256" key="2">
    <source>
        <dbReference type="ARBA" id="ARBA00022475"/>
    </source>
</evidence>
<keyword evidence="8" id="KW-1185">Reference proteome</keyword>
<comment type="subcellular location">
    <subcellularLocation>
        <location evidence="1">Cell membrane</location>
        <topology evidence="1">Multi-pass membrane protein</topology>
    </subcellularLocation>
</comment>
<evidence type="ECO:0000256" key="4">
    <source>
        <dbReference type="ARBA" id="ARBA00022989"/>
    </source>
</evidence>
<feature type="transmembrane region" description="Helical" evidence="6">
    <location>
        <begin position="14"/>
        <end position="33"/>
    </location>
</feature>
<dbReference type="AlphaFoldDB" id="A0A0Q3T4H8"/>
<protein>
    <recommendedName>
        <fullName evidence="9">Cytochrome c oxidase assembly factor CtaG</fullName>
    </recommendedName>
</protein>
<sequence length="274" mass="30854">MFNILLVDLTWNKPLLLCVIGIAVLYALFVNRLKDIKMYHKQPLFFFLSLGLLYLTIGSPLTAISHLSFSLHMIQMSILYFIVPPIFLLGIPSQLFQRILKTPIANKIISKRFLAPKLSLIVFAVLFLMYHLPVVLTVFTQHPLVHNGYICLLLILSFSMWWPIVSPDPQQRLCDGQKKRYVLLSGVLLMPACLLSVFSALIDGANNPFLTQITALLCMPSQSISIHILPPPFNTKYDQAMAGFIMLGIHKMSLMAAIRLGTERSDTQADKVSP</sequence>
<evidence type="ECO:0000256" key="6">
    <source>
        <dbReference type="SAM" id="Phobius"/>
    </source>
</evidence>
<name>A0A0Q3T4H8_9BACI</name>
<feature type="transmembrane region" description="Helical" evidence="6">
    <location>
        <begin position="144"/>
        <end position="162"/>
    </location>
</feature>
<keyword evidence="3 6" id="KW-0812">Transmembrane</keyword>
<dbReference type="GO" id="GO:0005886">
    <property type="term" value="C:plasma membrane"/>
    <property type="evidence" value="ECO:0007669"/>
    <property type="project" value="UniProtKB-SubCell"/>
</dbReference>
<keyword evidence="5 6" id="KW-0472">Membrane</keyword>
<feature type="transmembrane region" description="Helical" evidence="6">
    <location>
        <begin position="73"/>
        <end position="92"/>
    </location>
</feature>
<accession>A0A0Q3T4H8</accession>
<reference evidence="7 8" key="1">
    <citation type="submission" date="2015-09" db="EMBL/GenBank/DDBJ databases">
        <title>Genome sequencing project for genomic taxonomy and phylogenomics of Bacillus-like bacteria.</title>
        <authorList>
            <person name="Liu B."/>
            <person name="Wang J."/>
            <person name="Zhu Y."/>
            <person name="Liu G."/>
            <person name="Chen Q."/>
            <person name="Chen Z."/>
            <person name="Lan J."/>
            <person name="Che J."/>
            <person name="Ge C."/>
            <person name="Shi H."/>
            <person name="Pan Z."/>
            <person name="Liu X."/>
        </authorList>
    </citation>
    <scope>NUCLEOTIDE SEQUENCE [LARGE SCALE GENOMIC DNA]</scope>
    <source>
        <strain evidence="7 8">FJAT-18043</strain>
    </source>
</reference>
<feature type="transmembrane region" description="Helical" evidence="6">
    <location>
        <begin position="182"/>
        <end position="202"/>
    </location>
</feature>
<dbReference type="EMBL" id="LJIX01000006">
    <property type="protein sequence ID" value="KQL18333.1"/>
    <property type="molecule type" value="Genomic_DNA"/>
</dbReference>
<evidence type="ECO:0008006" key="9">
    <source>
        <dbReference type="Google" id="ProtNLM"/>
    </source>
</evidence>
<dbReference type="RefSeq" id="WP_056683040.1">
    <property type="nucleotide sequence ID" value="NZ_CP085712.1"/>
</dbReference>
<dbReference type="Pfam" id="PF09678">
    <property type="entry name" value="Caa3_CtaG"/>
    <property type="match status" value="1"/>
</dbReference>
<keyword evidence="2" id="KW-1003">Cell membrane</keyword>
<gene>
    <name evidence="7" type="ORF">AN957_06900</name>
</gene>
<feature type="transmembrane region" description="Helical" evidence="6">
    <location>
        <begin position="45"/>
        <end position="67"/>
    </location>
</feature>
<dbReference type="InterPro" id="IPR019108">
    <property type="entry name" value="Caa3_assmbl_CtaG-rel"/>
</dbReference>
<feature type="transmembrane region" description="Helical" evidence="6">
    <location>
        <begin position="113"/>
        <end position="132"/>
    </location>
</feature>
<dbReference type="STRING" id="1637975.AN957_06900"/>
<dbReference type="Proteomes" id="UP000050996">
    <property type="component" value="Unassembled WGS sequence"/>
</dbReference>
<evidence type="ECO:0000313" key="8">
    <source>
        <dbReference type="Proteomes" id="UP000050996"/>
    </source>
</evidence>
<comment type="caution">
    <text evidence="7">The sequence shown here is derived from an EMBL/GenBank/DDBJ whole genome shotgun (WGS) entry which is preliminary data.</text>
</comment>
<evidence type="ECO:0000256" key="1">
    <source>
        <dbReference type="ARBA" id="ARBA00004651"/>
    </source>
</evidence>
<organism evidence="7 8">
    <name type="scientific">Cytobacillus solani</name>
    <dbReference type="NCBI Taxonomy" id="1637975"/>
    <lineage>
        <taxon>Bacteria</taxon>
        <taxon>Bacillati</taxon>
        <taxon>Bacillota</taxon>
        <taxon>Bacilli</taxon>
        <taxon>Bacillales</taxon>
        <taxon>Bacillaceae</taxon>
        <taxon>Cytobacillus</taxon>
    </lineage>
</organism>
<evidence type="ECO:0000256" key="5">
    <source>
        <dbReference type="ARBA" id="ARBA00023136"/>
    </source>
</evidence>
<keyword evidence="4 6" id="KW-1133">Transmembrane helix</keyword>
<evidence type="ECO:0000313" key="7">
    <source>
        <dbReference type="EMBL" id="KQL18333.1"/>
    </source>
</evidence>
<evidence type="ECO:0000256" key="3">
    <source>
        <dbReference type="ARBA" id="ARBA00022692"/>
    </source>
</evidence>